<dbReference type="EMBL" id="AONH01000001">
    <property type="protein sequence ID" value="KGM89682.1"/>
    <property type="molecule type" value="Genomic_DNA"/>
</dbReference>
<dbReference type="PANTHER" id="PTHR34847">
    <property type="entry name" value="NODULATION PROTEIN U"/>
    <property type="match status" value="1"/>
</dbReference>
<comment type="similarity">
    <text evidence="1">Belongs to the NodU/CmcH family.</text>
</comment>
<dbReference type="SUPFAM" id="SSF53067">
    <property type="entry name" value="Actin-like ATPase domain"/>
    <property type="match status" value="1"/>
</dbReference>
<evidence type="ECO:0000313" key="4">
    <source>
        <dbReference type="EMBL" id="KGM89682.1"/>
    </source>
</evidence>
<evidence type="ECO:0000313" key="5">
    <source>
        <dbReference type="Proteomes" id="UP000030021"/>
    </source>
</evidence>
<dbReference type="InterPro" id="IPR051338">
    <property type="entry name" value="NodU/CmcH_Carbamoyltrnsfr"/>
</dbReference>
<dbReference type="OrthoDB" id="9780777at2"/>
<accession>A0A0A0HP82</accession>
<feature type="domain" description="Carbamoyltransferase C-terminal" evidence="3">
    <location>
        <begin position="401"/>
        <end position="594"/>
    </location>
</feature>
<dbReference type="eggNOG" id="COG2192">
    <property type="taxonomic scope" value="Bacteria"/>
</dbReference>
<evidence type="ECO:0000256" key="1">
    <source>
        <dbReference type="ARBA" id="ARBA00006129"/>
    </source>
</evidence>
<dbReference type="Gene3D" id="3.30.420.40">
    <property type="match status" value="2"/>
</dbReference>
<sequence length="613" mass="66294">MTAPRYTLGISSHFHDSAAALVQGTRILAAAQEERFTRQKADWHFPMNAISYCLSQLPEGAAIDRVAYYEDPGLKLRRILQNAQTRLPTGARLWPRMVETLRSLADELPLQLSKIAGDPDRVVFVPHHRSHAASAFYPAPFAEAAVLVLDGVGEYSTTSLWSGTAAGLRAEAEISFPHSLGLFYSAFTQYCGFKVNSGEYKLMGLAPFGEPEFRERILDEMIALQPDGGFALNMDYFDFDRGLSTTSPLFEMLFGQPQRKESGTLTQFHMNLAASAQAVLEDAVLALARTALDRAQSRNLCLAGGVALNCVANSRLIRDLPGLGNLWIQPASGDAGGALGAALEVARDGAATDRPSTTKDTMSGGFLGPQFTDADICAALDAAGLVYEEVSDPACYADTVAAALAEGQVVGHFHGRMEFGPRALGNRSILADPRGKDTLSRVNKSIKFREDWRPFAPMVLADQAPAYFEEPTDSPYMLLVAQLRPEFCGTTTVSDARGRGLHGPMQLQNAVVSDFAAVTHVDFSARLQTVTPGTGTRAGTILAAFHAMTGCPMLLNTSFNVRGEPIICSPKDAIDCFLNTHIDLLAIGGMIVRKSSQPDWVHEKIGRMRFAAD</sequence>
<dbReference type="AlphaFoldDB" id="A0A0A0HP82"/>
<evidence type="ECO:0000259" key="3">
    <source>
        <dbReference type="Pfam" id="PF16861"/>
    </source>
</evidence>
<dbReference type="STRING" id="215743.ROSMUCSMR3_02000"/>
<dbReference type="Gene3D" id="3.90.870.20">
    <property type="entry name" value="Carbamoyltransferase, C-terminal domain"/>
    <property type="match status" value="1"/>
</dbReference>
<gene>
    <name evidence="4" type="ORF">rosmuc_00276</name>
</gene>
<comment type="caution">
    <text evidence="4">The sequence shown here is derived from an EMBL/GenBank/DDBJ whole genome shotgun (WGS) entry which is preliminary data.</text>
</comment>
<dbReference type="HOGENOM" id="CLU_014411_2_0_5"/>
<dbReference type="InterPro" id="IPR043129">
    <property type="entry name" value="ATPase_NBD"/>
</dbReference>
<evidence type="ECO:0000259" key="2">
    <source>
        <dbReference type="Pfam" id="PF02543"/>
    </source>
</evidence>
<dbReference type="InterPro" id="IPR031730">
    <property type="entry name" value="Carbam_trans_C"/>
</dbReference>
<proteinExistence type="inferred from homology"/>
<dbReference type="Pfam" id="PF02543">
    <property type="entry name" value="Carbam_trans_N"/>
    <property type="match status" value="1"/>
</dbReference>
<dbReference type="PATRIC" id="fig|1288298.3.peg.273"/>
<dbReference type="GO" id="GO:0016740">
    <property type="term" value="F:transferase activity"/>
    <property type="evidence" value="ECO:0007669"/>
    <property type="project" value="UniProtKB-KW"/>
</dbReference>
<dbReference type="CDD" id="cd24098">
    <property type="entry name" value="ASKHA_NBD_TobZ_N"/>
    <property type="match status" value="1"/>
</dbReference>
<dbReference type="Proteomes" id="UP000030021">
    <property type="component" value="Unassembled WGS sequence"/>
</dbReference>
<reference evidence="4 5" key="1">
    <citation type="submission" date="2013-01" db="EMBL/GenBank/DDBJ databases">
        <authorList>
            <person name="Fiebig A."/>
            <person name="Goeker M."/>
            <person name="Klenk H.-P.P."/>
        </authorList>
    </citation>
    <scope>NUCLEOTIDE SEQUENCE [LARGE SCALE GENOMIC DNA]</scope>
    <source>
        <strain evidence="4 5">DSM 17069</strain>
    </source>
</reference>
<dbReference type="Pfam" id="PF16861">
    <property type="entry name" value="Carbam_trans_C"/>
    <property type="match status" value="1"/>
</dbReference>
<dbReference type="InterPro" id="IPR038152">
    <property type="entry name" value="Carbam_trans_C_sf"/>
</dbReference>
<protein>
    <submittedName>
        <fullName evidence="4">Putative carbamoyl transferase, NodU family</fullName>
        <ecNumber evidence="4">2.1.3.-</ecNumber>
    </submittedName>
</protein>
<dbReference type="RefSeq" id="WP_037276340.1">
    <property type="nucleotide sequence ID" value="NZ_KN293991.1"/>
</dbReference>
<name>A0A0A0HP82_9RHOB</name>
<dbReference type="EC" id="2.1.3.-" evidence="4"/>
<keyword evidence="4" id="KW-0808">Transferase</keyword>
<dbReference type="PANTHER" id="PTHR34847:SF1">
    <property type="entry name" value="NODULATION PROTEIN U"/>
    <property type="match status" value="1"/>
</dbReference>
<organism evidence="4 5">
    <name type="scientific">Roseovarius mucosus DSM 17069</name>
    <dbReference type="NCBI Taxonomy" id="1288298"/>
    <lineage>
        <taxon>Bacteria</taxon>
        <taxon>Pseudomonadati</taxon>
        <taxon>Pseudomonadota</taxon>
        <taxon>Alphaproteobacteria</taxon>
        <taxon>Rhodobacterales</taxon>
        <taxon>Roseobacteraceae</taxon>
        <taxon>Roseovarius</taxon>
    </lineage>
</organism>
<feature type="domain" description="Carbamoyltransferase" evidence="2">
    <location>
        <begin position="8"/>
        <end position="343"/>
    </location>
</feature>
<dbReference type="InterPro" id="IPR003696">
    <property type="entry name" value="Carbtransf_dom"/>
</dbReference>